<sequence length="311" mass="35423">MYQAIQELSDELVTESKLAFEEIKNPKQISLNRIIQAAGVSRRAYFYWCSGGRATNPDPAKLNELILSQIKVEFEQSNRTRGTKSMTAAINVWLECQGLPKVNHKRIYRLMRQSGMISVIRKKRPGYHKTQADYIAENTLDGDFERKGINEVWATDSTFVTYGKHDEMSIWLCGVIDLYSHEILGSSLSKTQTTVAAKEAFNQAYASFPDAKPLVHSDRGSAYTSKEFRNYLRDKSTGQSMSRPGTPSDNAVMESFWAQFKTEWLDQCPEHFETLEELAEYIQAGLTYFATKRRTVKNNGLTPKELRNQAA</sequence>
<organism evidence="3 4">
    <name type="scientific">Lentilactobacillus hilgardii</name>
    <name type="common">Lactobacillus hilgardii</name>
    <dbReference type="NCBI Taxonomy" id="1588"/>
    <lineage>
        <taxon>Bacteria</taxon>
        <taxon>Bacillati</taxon>
        <taxon>Bacillota</taxon>
        <taxon>Bacilli</taxon>
        <taxon>Lactobacillales</taxon>
        <taxon>Lactobacillaceae</taxon>
        <taxon>Lentilactobacillus</taxon>
    </lineage>
</organism>
<dbReference type="InterPro" id="IPR036397">
    <property type="entry name" value="RNaseH_sf"/>
</dbReference>
<dbReference type="InterPro" id="IPR012337">
    <property type="entry name" value="RNaseH-like_sf"/>
</dbReference>
<dbReference type="PANTHER" id="PTHR46889">
    <property type="entry name" value="TRANSPOSASE INSF FOR INSERTION SEQUENCE IS3B-RELATED"/>
    <property type="match status" value="1"/>
</dbReference>
<accession>A0A6P1EHC4</accession>
<comment type="function">
    <text evidence="1">Involved in the transposition of the insertion sequence.</text>
</comment>
<dbReference type="PANTHER" id="PTHR46889:SF4">
    <property type="entry name" value="TRANSPOSASE INSO FOR INSERTION SEQUENCE ELEMENT IS911B-RELATED"/>
    <property type="match status" value="1"/>
</dbReference>
<dbReference type="Gene3D" id="3.30.420.10">
    <property type="entry name" value="Ribonuclease H-like superfamily/Ribonuclease H"/>
    <property type="match status" value="1"/>
</dbReference>
<dbReference type="GO" id="GO:0003676">
    <property type="term" value="F:nucleic acid binding"/>
    <property type="evidence" value="ECO:0007669"/>
    <property type="project" value="InterPro"/>
</dbReference>
<name>A0A6P1EHC4_LENHI</name>
<evidence type="ECO:0000313" key="4">
    <source>
        <dbReference type="Proteomes" id="UP000465035"/>
    </source>
</evidence>
<evidence type="ECO:0000313" key="3">
    <source>
        <dbReference type="EMBL" id="QHB53394.1"/>
    </source>
</evidence>
<dbReference type="Pfam" id="PF00665">
    <property type="entry name" value="rve"/>
    <property type="match status" value="1"/>
</dbReference>
<dbReference type="PROSITE" id="PS50994">
    <property type="entry name" value="INTEGRASE"/>
    <property type="match status" value="1"/>
</dbReference>
<dbReference type="EMBL" id="CP047121">
    <property type="protein sequence ID" value="QHB53394.1"/>
    <property type="molecule type" value="Genomic_DNA"/>
</dbReference>
<dbReference type="InterPro" id="IPR001584">
    <property type="entry name" value="Integrase_cat-core"/>
</dbReference>
<dbReference type="SUPFAM" id="SSF53098">
    <property type="entry name" value="Ribonuclease H-like"/>
    <property type="match status" value="1"/>
</dbReference>
<feature type="domain" description="Integrase catalytic" evidence="2">
    <location>
        <begin position="143"/>
        <end position="311"/>
    </location>
</feature>
<protein>
    <submittedName>
        <fullName evidence="3">IS3 family transposase</fullName>
    </submittedName>
</protein>
<dbReference type="Proteomes" id="UP000465035">
    <property type="component" value="Chromosome"/>
</dbReference>
<dbReference type="GO" id="GO:0015074">
    <property type="term" value="P:DNA integration"/>
    <property type="evidence" value="ECO:0007669"/>
    <property type="project" value="InterPro"/>
</dbReference>
<evidence type="ECO:0000256" key="1">
    <source>
        <dbReference type="ARBA" id="ARBA00002286"/>
    </source>
</evidence>
<dbReference type="InterPro" id="IPR025948">
    <property type="entry name" value="HTH-like_dom"/>
</dbReference>
<gene>
    <name evidence="3" type="ORF">GQR93_06320</name>
</gene>
<evidence type="ECO:0000259" key="2">
    <source>
        <dbReference type="PROSITE" id="PS50994"/>
    </source>
</evidence>
<dbReference type="InterPro" id="IPR050900">
    <property type="entry name" value="Transposase_IS3/IS150/IS904"/>
</dbReference>
<dbReference type="Pfam" id="PF13276">
    <property type="entry name" value="HTH_21"/>
    <property type="match status" value="1"/>
</dbReference>
<proteinExistence type="predicted"/>
<dbReference type="NCBIfam" id="NF033516">
    <property type="entry name" value="transpos_IS3"/>
    <property type="match status" value="1"/>
</dbReference>
<dbReference type="Pfam" id="PF13333">
    <property type="entry name" value="rve_2"/>
    <property type="match status" value="1"/>
</dbReference>
<reference evidence="3 4" key="1">
    <citation type="submission" date="2019-12" db="EMBL/GenBank/DDBJ databases">
        <title>Lactobacillus hilgardii FLUB.</title>
        <authorList>
            <person name="Gustaw K."/>
        </authorList>
    </citation>
    <scope>NUCLEOTIDE SEQUENCE [LARGE SCALE GENOMIC DNA]</scope>
    <source>
        <strain evidence="3 4">FLUB</strain>
    </source>
</reference>
<dbReference type="InterPro" id="IPR048020">
    <property type="entry name" value="Transpos_IS3"/>
</dbReference>
<dbReference type="AlphaFoldDB" id="A0A6P1EHC4"/>